<reference evidence="2 3" key="1">
    <citation type="submission" date="2020-04" db="EMBL/GenBank/DDBJ databases">
        <title>Flammeovirga sp. SR4, a novel species isolated from seawater.</title>
        <authorList>
            <person name="Wang X."/>
        </authorList>
    </citation>
    <scope>NUCLEOTIDE SEQUENCE [LARGE SCALE GENOMIC DNA]</scope>
    <source>
        <strain evidence="2 3">SR4</strain>
    </source>
</reference>
<evidence type="ECO:0000256" key="1">
    <source>
        <dbReference type="SAM" id="SignalP"/>
    </source>
</evidence>
<dbReference type="InterPro" id="IPR037066">
    <property type="entry name" value="Plug_dom_sf"/>
</dbReference>
<protein>
    <submittedName>
        <fullName evidence="2">TonB-dependent receptor</fullName>
    </submittedName>
</protein>
<accession>A0A7X8XXR4</accession>
<keyword evidence="2" id="KW-0675">Receptor</keyword>
<gene>
    <name evidence="2" type="ORF">HGP29_20025</name>
</gene>
<dbReference type="Proteomes" id="UP000585050">
    <property type="component" value="Unassembled WGS sequence"/>
</dbReference>
<dbReference type="Gene3D" id="2.60.40.1120">
    <property type="entry name" value="Carboxypeptidase-like, regulatory domain"/>
    <property type="match status" value="1"/>
</dbReference>
<evidence type="ECO:0000313" key="2">
    <source>
        <dbReference type="EMBL" id="NLR93496.1"/>
    </source>
</evidence>
<dbReference type="InterPro" id="IPR008969">
    <property type="entry name" value="CarboxyPept-like_regulatory"/>
</dbReference>
<keyword evidence="3" id="KW-1185">Reference proteome</keyword>
<dbReference type="RefSeq" id="WP_168884206.1">
    <property type="nucleotide sequence ID" value="NZ_JABAIL010000006.1"/>
</dbReference>
<dbReference type="Gene3D" id="2.170.130.10">
    <property type="entry name" value="TonB-dependent receptor, plug domain"/>
    <property type="match status" value="1"/>
</dbReference>
<evidence type="ECO:0000313" key="3">
    <source>
        <dbReference type="Proteomes" id="UP000585050"/>
    </source>
</evidence>
<dbReference type="EMBL" id="JABAIL010000006">
    <property type="protein sequence ID" value="NLR93496.1"/>
    <property type="molecule type" value="Genomic_DNA"/>
</dbReference>
<dbReference type="SUPFAM" id="SSF56935">
    <property type="entry name" value="Porins"/>
    <property type="match status" value="1"/>
</dbReference>
<feature type="chain" id="PRO_5030872623" evidence="1">
    <location>
        <begin position="21"/>
        <end position="781"/>
    </location>
</feature>
<organism evidence="2 3">
    <name type="scientific">Flammeovirga agarivorans</name>
    <dbReference type="NCBI Taxonomy" id="2726742"/>
    <lineage>
        <taxon>Bacteria</taxon>
        <taxon>Pseudomonadati</taxon>
        <taxon>Bacteroidota</taxon>
        <taxon>Cytophagia</taxon>
        <taxon>Cytophagales</taxon>
        <taxon>Flammeovirgaceae</taxon>
        <taxon>Flammeovirga</taxon>
    </lineage>
</organism>
<proteinExistence type="predicted"/>
<dbReference type="SUPFAM" id="SSF49464">
    <property type="entry name" value="Carboxypeptidase regulatory domain-like"/>
    <property type="match status" value="1"/>
</dbReference>
<dbReference type="AlphaFoldDB" id="A0A7X8XXR4"/>
<comment type="caution">
    <text evidence="2">The sequence shown here is derived from an EMBL/GenBank/DDBJ whole genome shotgun (WGS) entry which is preliminary data.</text>
</comment>
<name>A0A7X8XXR4_9BACT</name>
<keyword evidence="1" id="KW-0732">Signal</keyword>
<dbReference type="Pfam" id="PF13715">
    <property type="entry name" value="CarbopepD_reg_2"/>
    <property type="match status" value="1"/>
</dbReference>
<sequence>MMKKTICSMLCLLLATTVFSQELTQVIRGQIVDATSKAPLPFATIIVTSLEAPLGIVADDQGNFRLEGVPVGRQNVKVTLMGYEPVMVNNLMLNSAKELVLTIPLKESITQMEEVVIRASEGNGKTLNEMVSVSGQSFTVEQTERLAVFDDPARVVASFAGVTTGNLDDNGVVIRGNAPKGVLWRLEGVEIPNPNHFGGLGSFGGGAISALSGLMLGDSDFLTGAFPAEYGNAMSGVFDMQFRNGNNETAEHAVQLGTLGLDISSEGPFSKNSNASYLFNYRYSTLALIKPILPEDNGIPTYQDLSFKINVPTQKAGVFSIWGLGLIDGIDSRANTDTTEWISEYDSYSDLGTFRTGILGVTHNYSFSNKTFLKTSIVASQEYKRYEEERYDFQLDAFPTADLSIKNNKWTASTVLQHKFNASHFNRTGVIVNQLHYNSSLAFSPEFKDPLYTYLDEESTINTYQFFTQSQFDLSSRLKLNVGIHSQYVNFNDELTFEPRASLSYQLSPNRSIGFAYGKHSKLEPLPLYFSEIEENGVVTQPNTSLPLSKSHHYVFSYDWNINEKISLSIEPYYQRLYDIPVIPDSSYSAINIDAQWLYEDKLEGTGTGENMGVDITLSRSLDQGFYYMFTGSVFDSKYKGGDGIERNTRYNRGFVVNAIYGKEWVVGKSKNKVLGLSGRLNFLGGKYTTPLDTEESMDNKEVIYDESKIYTVKQDPSYRLDISFYWKINKRRHTGTWKLQLLNALGSKDDYGYLYNYQTQRLEKDDAQIIIPSLAYKIEF</sequence>
<feature type="signal peptide" evidence="1">
    <location>
        <begin position="1"/>
        <end position="20"/>
    </location>
</feature>